<dbReference type="PIRSF" id="PIRSF000439">
    <property type="entry name" value="Oat_ACAT_DAG_ARE"/>
    <property type="match status" value="1"/>
</dbReference>
<evidence type="ECO:0000256" key="11">
    <source>
        <dbReference type="ARBA" id="ARBA00022679"/>
    </source>
</evidence>
<evidence type="ECO:0000256" key="12">
    <source>
        <dbReference type="ARBA" id="ARBA00022692"/>
    </source>
</evidence>
<comment type="pathway">
    <text evidence="9">Lipid metabolism; glycerolipid metabolism.</text>
</comment>
<evidence type="ECO:0000256" key="4">
    <source>
        <dbReference type="ARBA" id="ARBA00001118"/>
    </source>
</evidence>
<keyword evidence="13 29" id="KW-0256">Endoplasmic reticulum</keyword>
<comment type="catalytic activity">
    <reaction evidence="1">
        <text>hexadecane-1,2-diol + hexadecanoyl-CoA = 2-hydroxyhexadecyl hexadecanoate + CoA</text>
        <dbReference type="Rhea" id="RHEA:38171"/>
        <dbReference type="ChEBI" id="CHEBI:57287"/>
        <dbReference type="ChEBI" id="CHEBI:57379"/>
        <dbReference type="ChEBI" id="CHEBI:75586"/>
        <dbReference type="ChEBI" id="CHEBI:75587"/>
    </reaction>
    <physiologicalReaction direction="left-to-right" evidence="1">
        <dbReference type="Rhea" id="RHEA:38172"/>
    </physiologicalReaction>
</comment>
<evidence type="ECO:0000313" key="34">
    <source>
        <dbReference type="Proteomes" id="UP001152320"/>
    </source>
</evidence>
<dbReference type="GO" id="GO:0004144">
    <property type="term" value="F:diacylglycerol O-acyltransferase activity"/>
    <property type="evidence" value="ECO:0007669"/>
    <property type="project" value="UniProtKB-EC"/>
</dbReference>
<comment type="catalytic activity">
    <reaction evidence="25">
        <text>1,2-di-(9Z-octadecenoyl)-glycerol + (9Z)-octadecenoate + H(+) = 1,2,3-tri-(9Z-octadecenoyl)-glycerol + H2O</text>
        <dbReference type="Rhea" id="RHEA:38379"/>
        <dbReference type="ChEBI" id="CHEBI:15377"/>
        <dbReference type="ChEBI" id="CHEBI:15378"/>
        <dbReference type="ChEBI" id="CHEBI:30823"/>
        <dbReference type="ChEBI" id="CHEBI:52323"/>
        <dbReference type="ChEBI" id="CHEBI:53753"/>
    </reaction>
    <physiologicalReaction direction="left-to-right" evidence="25">
        <dbReference type="Rhea" id="RHEA:38380"/>
    </physiologicalReaction>
</comment>
<comment type="catalytic activity">
    <reaction evidence="5">
        <text>2-(9Z-octadecenoyl)-glycerol + hexadecanoyl-CoA = 1-hexadecanoyl-2-(9Z-octadecenoyl)-sn-glycerol + CoA</text>
        <dbReference type="Rhea" id="RHEA:38071"/>
        <dbReference type="ChEBI" id="CHEBI:57287"/>
        <dbReference type="ChEBI" id="CHEBI:57379"/>
        <dbReference type="ChEBI" id="CHEBI:73990"/>
        <dbReference type="ChEBI" id="CHEBI:75466"/>
    </reaction>
    <physiologicalReaction direction="left-to-right" evidence="5">
        <dbReference type="Rhea" id="RHEA:38072"/>
    </physiologicalReaction>
</comment>
<keyword evidence="14 32" id="KW-1133">Transmembrane helix</keyword>
<dbReference type="InterPro" id="IPR004299">
    <property type="entry name" value="MBOAT_fam"/>
</dbReference>
<evidence type="ECO:0000256" key="1">
    <source>
        <dbReference type="ARBA" id="ARBA00000174"/>
    </source>
</evidence>
<evidence type="ECO:0000256" key="5">
    <source>
        <dbReference type="ARBA" id="ARBA00001313"/>
    </source>
</evidence>
<evidence type="ECO:0000256" key="23">
    <source>
        <dbReference type="ARBA" id="ARBA00048614"/>
    </source>
</evidence>
<dbReference type="OrthoDB" id="10039049at2759"/>
<feature type="transmembrane region" description="Helical" evidence="32">
    <location>
        <begin position="188"/>
        <end position="209"/>
    </location>
</feature>
<feature type="active site" evidence="30">
    <location>
        <position position="438"/>
    </location>
</feature>
<dbReference type="PANTHER" id="PTHR10408:SF7">
    <property type="entry name" value="DIACYLGLYCEROL O-ACYLTRANSFERASE 1"/>
    <property type="match status" value="1"/>
</dbReference>
<protein>
    <recommendedName>
        <fullName evidence="29">O-acyltransferase</fullName>
    </recommendedName>
</protein>
<evidence type="ECO:0000256" key="17">
    <source>
        <dbReference type="ARBA" id="ARBA00023610"/>
    </source>
</evidence>
<comment type="catalytic activity">
    <reaction evidence="6">
        <text>1,2-di-(9Z-octadecenoyl)-sn-glycerol + hexadecanoyl-CoA = 1,2-di-(9Z)-octadecenoyl-3-hexadecanoyl-sn-glycerol + CoA</text>
        <dbReference type="Rhea" id="RHEA:38163"/>
        <dbReference type="ChEBI" id="CHEBI:52333"/>
        <dbReference type="ChEBI" id="CHEBI:57287"/>
        <dbReference type="ChEBI" id="CHEBI:57379"/>
        <dbReference type="ChEBI" id="CHEBI:75583"/>
    </reaction>
    <physiologicalReaction direction="left-to-right" evidence="6">
        <dbReference type="Rhea" id="RHEA:38164"/>
    </physiologicalReaction>
</comment>
<keyword evidence="16 29" id="KW-0012">Acyltransferase</keyword>
<comment type="subcellular location">
    <subcellularLocation>
        <location evidence="8 29">Endoplasmic reticulum membrane</location>
        <topology evidence="8 29">Multi-pass membrane protein</topology>
    </subcellularLocation>
</comment>
<comment type="catalytic activity">
    <reaction evidence="22">
        <text>2-(9Z-octadecenoyl)-glycerol + (9Z)-octadecenoyl-CoA = 1,2-di-(9Z-octadecenoyl)-sn-glycerol + CoA</text>
        <dbReference type="Rhea" id="RHEA:37911"/>
        <dbReference type="ChEBI" id="CHEBI:52333"/>
        <dbReference type="ChEBI" id="CHEBI:57287"/>
        <dbReference type="ChEBI" id="CHEBI:57387"/>
        <dbReference type="ChEBI" id="CHEBI:73990"/>
    </reaction>
    <physiologicalReaction direction="left-to-right" evidence="22">
        <dbReference type="Rhea" id="RHEA:37912"/>
    </physiologicalReaction>
</comment>
<evidence type="ECO:0000256" key="30">
    <source>
        <dbReference type="PIRSR" id="PIRSR000439-1"/>
    </source>
</evidence>
<comment type="subunit">
    <text evidence="17">Homodimer or homotetramer; both forms have similar enzymatic activities.</text>
</comment>
<comment type="catalytic activity">
    <reaction evidence="4">
        <text>hexadecane-1,2-diol + 2 hexadecanoyl-CoA = 1,2-O,O-dihexadecanoyl-1,2-hexadecanediol + 2 CoA</text>
        <dbReference type="Rhea" id="RHEA:38211"/>
        <dbReference type="ChEBI" id="CHEBI:57287"/>
        <dbReference type="ChEBI" id="CHEBI:57379"/>
        <dbReference type="ChEBI" id="CHEBI:75586"/>
        <dbReference type="ChEBI" id="CHEBI:75608"/>
    </reaction>
    <physiologicalReaction direction="left-to-right" evidence="4">
        <dbReference type="Rhea" id="RHEA:38212"/>
    </physiologicalReaction>
</comment>
<feature type="transmembrane region" description="Helical" evidence="32">
    <location>
        <begin position="449"/>
        <end position="471"/>
    </location>
</feature>
<evidence type="ECO:0000256" key="24">
    <source>
        <dbReference type="ARBA" id="ARBA00048634"/>
    </source>
</evidence>
<dbReference type="GO" id="GO:0005789">
    <property type="term" value="C:endoplasmic reticulum membrane"/>
    <property type="evidence" value="ECO:0007669"/>
    <property type="project" value="UniProtKB-SubCell"/>
</dbReference>
<evidence type="ECO:0000256" key="16">
    <source>
        <dbReference type="ARBA" id="ARBA00023315"/>
    </source>
</evidence>
<comment type="catalytic activity">
    <reaction evidence="28">
        <text>1,3-di-(9Z-octadecenoyl)-glycerol + (9Z)-octadecenoyl-CoA = 1,2,3-tri-(9Z-octadecenoyl)-glycerol + CoA</text>
        <dbReference type="Rhea" id="RHEA:38435"/>
        <dbReference type="ChEBI" id="CHEBI:53753"/>
        <dbReference type="ChEBI" id="CHEBI:57287"/>
        <dbReference type="ChEBI" id="CHEBI:57387"/>
        <dbReference type="ChEBI" id="CHEBI:75735"/>
    </reaction>
    <physiologicalReaction direction="left-to-right" evidence="28">
        <dbReference type="Rhea" id="RHEA:38436"/>
    </physiologicalReaction>
</comment>
<comment type="catalytic activity">
    <reaction evidence="19">
        <text>1-O-(9Z-octadecyl)-3-(9Z-octadecenoyl)-glycerol + (9Z)-octadecenoyl-CoA = 1-O-(9Z-octadecenyl)-2,3-di-(9Z-octadecenoyl)glycerol + CoA</text>
        <dbReference type="Rhea" id="RHEA:55344"/>
        <dbReference type="ChEBI" id="CHEBI:57287"/>
        <dbReference type="ChEBI" id="CHEBI:57387"/>
        <dbReference type="ChEBI" id="CHEBI:138735"/>
        <dbReference type="ChEBI" id="CHEBI:197429"/>
    </reaction>
    <physiologicalReaction direction="left-to-right" evidence="19">
        <dbReference type="Rhea" id="RHEA:55345"/>
    </physiologicalReaction>
</comment>
<evidence type="ECO:0000256" key="7">
    <source>
        <dbReference type="ARBA" id="ARBA00001764"/>
    </source>
</evidence>
<evidence type="ECO:0000256" key="22">
    <source>
        <dbReference type="ARBA" id="ARBA00048135"/>
    </source>
</evidence>
<evidence type="ECO:0000256" key="27">
    <source>
        <dbReference type="ARBA" id="ARBA00049168"/>
    </source>
</evidence>
<accession>A0A9Q1CBA3</accession>
<comment type="catalytic activity">
    <reaction evidence="18">
        <text>1,2-di-(9Z-octadecenoyl)-sn-glycerol + (9Z)-octadecenoyl-CoA = 1,2,3-tri-(9Z-octadecenoyl)-glycerol + CoA</text>
        <dbReference type="Rhea" id="RHEA:38219"/>
        <dbReference type="ChEBI" id="CHEBI:52333"/>
        <dbReference type="ChEBI" id="CHEBI:53753"/>
        <dbReference type="ChEBI" id="CHEBI:57287"/>
        <dbReference type="ChEBI" id="CHEBI:57387"/>
    </reaction>
    <physiologicalReaction direction="left-to-right" evidence="18">
        <dbReference type="Rhea" id="RHEA:38220"/>
    </physiologicalReaction>
</comment>
<comment type="similarity">
    <text evidence="10 29">Belongs to the membrane-bound acyltransferase family. Sterol o-acyltransferase subfamily.</text>
</comment>
<evidence type="ECO:0000256" key="26">
    <source>
        <dbReference type="ARBA" id="ARBA00048907"/>
    </source>
</evidence>
<evidence type="ECO:0000256" key="2">
    <source>
        <dbReference type="ARBA" id="ARBA00000633"/>
    </source>
</evidence>
<dbReference type="EMBL" id="JAIZAY010000005">
    <property type="protein sequence ID" value="KAJ8041419.1"/>
    <property type="molecule type" value="Genomic_DNA"/>
</dbReference>
<evidence type="ECO:0000256" key="20">
    <source>
        <dbReference type="ARBA" id="ARBA00047807"/>
    </source>
</evidence>
<dbReference type="GO" id="GO:0050252">
    <property type="term" value="F:retinol O-fatty-acyltransferase activity"/>
    <property type="evidence" value="ECO:0007669"/>
    <property type="project" value="UniProtKB-EC"/>
</dbReference>
<feature type="compositionally biased region" description="Basic and acidic residues" evidence="31">
    <location>
        <begin position="235"/>
        <end position="250"/>
    </location>
</feature>
<evidence type="ECO:0000256" key="25">
    <source>
        <dbReference type="ARBA" id="ARBA00048728"/>
    </source>
</evidence>
<evidence type="ECO:0000256" key="3">
    <source>
        <dbReference type="ARBA" id="ARBA00000895"/>
    </source>
</evidence>
<keyword evidence="12 32" id="KW-0812">Transmembrane</keyword>
<keyword evidence="34" id="KW-1185">Reference proteome</keyword>
<dbReference type="Pfam" id="PF03062">
    <property type="entry name" value="MBOAT"/>
    <property type="match status" value="1"/>
</dbReference>
<feature type="transmembrane region" description="Helical" evidence="32">
    <location>
        <begin position="355"/>
        <end position="375"/>
    </location>
</feature>
<feature type="transmembrane region" description="Helical" evidence="32">
    <location>
        <begin position="83"/>
        <end position="101"/>
    </location>
</feature>
<evidence type="ECO:0000256" key="6">
    <source>
        <dbReference type="ARBA" id="ARBA00001349"/>
    </source>
</evidence>
<evidence type="ECO:0000256" key="15">
    <source>
        <dbReference type="ARBA" id="ARBA00023136"/>
    </source>
</evidence>
<keyword evidence="15 29" id="KW-0472">Membrane</keyword>
<comment type="catalytic activity">
    <reaction evidence="7">
        <text>all-trans-retinol + hexadecanoyl-CoA = all-trans-retinyl hexadecanoate + CoA</text>
        <dbReference type="Rhea" id="RHEA:38175"/>
        <dbReference type="ChEBI" id="CHEBI:17336"/>
        <dbReference type="ChEBI" id="CHEBI:17616"/>
        <dbReference type="ChEBI" id="CHEBI:57287"/>
        <dbReference type="ChEBI" id="CHEBI:57379"/>
    </reaction>
    <physiologicalReaction direction="left-to-right" evidence="7">
        <dbReference type="Rhea" id="RHEA:38176"/>
    </physiologicalReaction>
</comment>
<feature type="transmembrane region" description="Helical" evidence="32">
    <location>
        <begin position="424"/>
        <end position="443"/>
    </location>
</feature>
<feature type="region of interest" description="Disordered" evidence="31">
    <location>
        <begin position="1"/>
        <end position="46"/>
    </location>
</feature>
<comment type="catalytic activity">
    <reaction evidence="26">
        <text>hexadecan-1-ol + hexadecanoyl-CoA = hexadecyl hexadecanoate + CoA</text>
        <dbReference type="Rhea" id="RHEA:38167"/>
        <dbReference type="ChEBI" id="CHEBI:16125"/>
        <dbReference type="ChEBI" id="CHEBI:57287"/>
        <dbReference type="ChEBI" id="CHEBI:57379"/>
        <dbReference type="ChEBI" id="CHEBI:75584"/>
    </reaction>
    <physiologicalReaction direction="left-to-right" evidence="26">
        <dbReference type="Rhea" id="RHEA:38168"/>
    </physiologicalReaction>
</comment>
<dbReference type="AlphaFoldDB" id="A0A9Q1CBA3"/>
<name>A0A9Q1CBA3_HOLLE</name>
<feature type="transmembrane region" description="Helical" evidence="32">
    <location>
        <begin position="162"/>
        <end position="182"/>
    </location>
</feature>
<proteinExistence type="inferred from homology"/>
<comment type="catalytic activity">
    <reaction evidence="23">
        <text>1-octadecanoyl-2-(5Z,8Z,11Z,14Z-eicosatetraenoyl)-sn-glycerol + (9Z)-octadecenoyl-CoA = 1-octadecanoyl-2-(5Z,8Z,11Z,14Z)-eicosatetraenoyl-3-(9Z)-octadecenoyl-sn-glycerol + CoA</text>
        <dbReference type="Rhea" id="RHEA:38307"/>
        <dbReference type="ChEBI" id="CHEBI:57287"/>
        <dbReference type="ChEBI" id="CHEBI:57387"/>
        <dbReference type="ChEBI" id="CHEBI:75728"/>
        <dbReference type="ChEBI" id="CHEBI:75729"/>
    </reaction>
    <physiologicalReaction direction="left-to-right" evidence="23">
        <dbReference type="Rhea" id="RHEA:38308"/>
    </physiologicalReaction>
</comment>
<evidence type="ECO:0000256" key="18">
    <source>
        <dbReference type="ARBA" id="ARBA00047367"/>
    </source>
</evidence>
<reference evidence="33" key="1">
    <citation type="submission" date="2021-10" db="EMBL/GenBank/DDBJ databases">
        <title>Tropical sea cucumber genome reveals ecological adaptation and Cuvierian tubules defense mechanism.</title>
        <authorList>
            <person name="Chen T."/>
        </authorList>
    </citation>
    <scope>NUCLEOTIDE SEQUENCE</scope>
    <source>
        <strain evidence="33">Nanhai2018</strain>
        <tissue evidence="33">Muscle</tissue>
    </source>
</reference>
<evidence type="ECO:0000256" key="29">
    <source>
        <dbReference type="PIRNR" id="PIRNR000439"/>
    </source>
</evidence>
<evidence type="ECO:0000313" key="33">
    <source>
        <dbReference type="EMBL" id="KAJ8041419.1"/>
    </source>
</evidence>
<evidence type="ECO:0000256" key="14">
    <source>
        <dbReference type="ARBA" id="ARBA00022989"/>
    </source>
</evidence>
<sequence length="516" mass="59814">MADEKQSNQTMETKLHQRKPSKGKGVQQSGIGQGETKANGTVDEKTAGKQKEDFSYGVEDDMSVHTAQDSLLSNSSGFNNYRGFLNLCIVLLAMSSGRLVLENLLKYGILVDPVMWASVLWNDPYRWPNVTLAICINYFILYSLGVEKLILKFQLTENLSNIITMGNLLGVVLFPVIVITVVEPNPVGASMVLGIYAIAAMKLYSYHVVNQWCREALKKSKKKKLSIKKSPPSSPRKEVKTDEAVKPRDNEQEGAICVADTPQQSYPDNVNLKDMYYFMLVPTLCYELNFPRTERIRKRFLLRRIVELIFLVQLSLCLIQQWIVPLVYNAMKPFSEMDVTRMVERILKLAVPNHFIWLCFFYFFFHSYLNILGELMQFADREFYRDWWNSETVGYFWRNWNIPVHKWAKRHIYKPMRRRGFSPYSGQVAVFVMSAIFHEYLVSVPLHMFKLWAFTGMMMQIPLAYVVSMFFRRHYANMAVWLSLIVGQPVAVLMYLHDYYVINYMNANSTDTASLT</sequence>
<organism evidence="33 34">
    <name type="scientific">Holothuria leucospilota</name>
    <name type="common">Black long sea cucumber</name>
    <name type="synonym">Mertensiothuria leucospilota</name>
    <dbReference type="NCBI Taxonomy" id="206669"/>
    <lineage>
        <taxon>Eukaryota</taxon>
        <taxon>Metazoa</taxon>
        <taxon>Echinodermata</taxon>
        <taxon>Eleutherozoa</taxon>
        <taxon>Echinozoa</taxon>
        <taxon>Holothuroidea</taxon>
        <taxon>Aspidochirotacea</taxon>
        <taxon>Aspidochirotida</taxon>
        <taxon>Holothuriidae</taxon>
        <taxon>Holothuria</taxon>
    </lineage>
</organism>
<comment type="catalytic activity">
    <reaction evidence="3">
        <text>13-cis-retinol + hexadecanoyl-CoA = 13-cis-retinyl hexadecanoate + CoA</text>
        <dbReference type="Rhea" id="RHEA:55296"/>
        <dbReference type="ChEBI" id="CHEBI:45479"/>
        <dbReference type="ChEBI" id="CHEBI:57287"/>
        <dbReference type="ChEBI" id="CHEBI:57379"/>
        <dbReference type="ChEBI" id="CHEBI:138722"/>
    </reaction>
    <physiologicalReaction direction="left-to-right" evidence="3">
        <dbReference type="Rhea" id="RHEA:55297"/>
    </physiologicalReaction>
</comment>
<dbReference type="InterPro" id="IPR027251">
    <property type="entry name" value="Diacylglycerol_acylTrfase1"/>
</dbReference>
<evidence type="ECO:0000256" key="31">
    <source>
        <dbReference type="SAM" id="MobiDB-lite"/>
    </source>
</evidence>
<evidence type="ECO:0000256" key="28">
    <source>
        <dbReference type="ARBA" id="ARBA00049549"/>
    </source>
</evidence>
<feature type="transmembrane region" description="Helical" evidence="32">
    <location>
        <begin position="305"/>
        <end position="328"/>
    </location>
</feature>
<evidence type="ECO:0000256" key="32">
    <source>
        <dbReference type="SAM" id="Phobius"/>
    </source>
</evidence>
<evidence type="ECO:0000256" key="10">
    <source>
        <dbReference type="ARBA" id="ARBA00009010"/>
    </source>
</evidence>
<comment type="catalytic activity">
    <reaction evidence="24">
        <text>an acyl-CoA + a 1,2-diacyl-sn-glycerol = a triacyl-sn-glycerol + CoA</text>
        <dbReference type="Rhea" id="RHEA:10868"/>
        <dbReference type="ChEBI" id="CHEBI:17815"/>
        <dbReference type="ChEBI" id="CHEBI:57287"/>
        <dbReference type="ChEBI" id="CHEBI:58342"/>
        <dbReference type="ChEBI" id="CHEBI:64615"/>
        <dbReference type="EC" id="2.3.1.20"/>
    </reaction>
    <physiologicalReaction direction="left-to-right" evidence="24">
        <dbReference type="Rhea" id="RHEA:10869"/>
    </physiologicalReaction>
</comment>
<evidence type="ECO:0000256" key="9">
    <source>
        <dbReference type="ARBA" id="ARBA00005175"/>
    </source>
</evidence>
<dbReference type="PANTHER" id="PTHR10408">
    <property type="entry name" value="STEROL O-ACYLTRANSFERASE"/>
    <property type="match status" value="1"/>
</dbReference>
<feature type="region of interest" description="Disordered" evidence="31">
    <location>
        <begin position="223"/>
        <end position="250"/>
    </location>
</feature>
<gene>
    <name evidence="33" type="ORF">HOLleu_12228</name>
</gene>
<feature type="transmembrane region" description="Helical" evidence="32">
    <location>
        <begin position="130"/>
        <end position="150"/>
    </location>
</feature>
<evidence type="ECO:0000256" key="13">
    <source>
        <dbReference type="ARBA" id="ARBA00022824"/>
    </source>
</evidence>
<dbReference type="Proteomes" id="UP001152320">
    <property type="component" value="Chromosome 5"/>
</dbReference>
<comment type="catalytic activity">
    <reaction evidence="27">
        <text>1-(9Z-octadecenoyl)-glycerol + (9Z)-octadecenoyl-CoA = 1,2-di-(9Z-octadecenoyl)-glycerol + CoA</text>
        <dbReference type="Rhea" id="RHEA:37915"/>
        <dbReference type="ChEBI" id="CHEBI:52323"/>
        <dbReference type="ChEBI" id="CHEBI:57287"/>
        <dbReference type="ChEBI" id="CHEBI:57387"/>
        <dbReference type="ChEBI" id="CHEBI:75342"/>
    </reaction>
    <physiologicalReaction direction="left-to-right" evidence="27">
        <dbReference type="Rhea" id="RHEA:37916"/>
    </physiologicalReaction>
</comment>
<comment type="caution">
    <text evidence="33">The sequence shown here is derived from an EMBL/GenBank/DDBJ whole genome shotgun (WGS) entry which is preliminary data.</text>
</comment>
<dbReference type="PIRSF" id="PIRSF500231">
    <property type="entry name" value="Oat_dag"/>
    <property type="match status" value="1"/>
</dbReference>
<evidence type="ECO:0000256" key="8">
    <source>
        <dbReference type="ARBA" id="ARBA00004477"/>
    </source>
</evidence>
<comment type="catalytic activity">
    <reaction evidence="21">
        <text>2,3-di-(9Z)-octadecenoyl-sn-glycerol + (9Z)-octadecenoyl-CoA = 1,2,3-tri-(9Z-octadecenoyl)-glycerol + CoA</text>
        <dbReference type="Rhea" id="RHEA:38439"/>
        <dbReference type="ChEBI" id="CHEBI:53753"/>
        <dbReference type="ChEBI" id="CHEBI:57287"/>
        <dbReference type="ChEBI" id="CHEBI:57387"/>
        <dbReference type="ChEBI" id="CHEBI:75824"/>
    </reaction>
    <physiologicalReaction direction="left-to-right" evidence="21">
        <dbReference type="Rhea" id="RHEA:38440"/>
    </physiologicalReaction>
</comment>
<feature type="transmembrane region" description="Helical" evidence="32">
    <location>
        <begin position="478"/>
        <end position="496"/>
    </location>
</feature>
<keyword evidence="11 29" id="KW-0808">Transferase</keyword>
<evidence type="ECO:0000256" key="21">
    <source>
        <dbReference type="ARBA" id="ARBA00048096"/>
    </source>
</evidence>
<dbReference type="GO" id="GO:0019432">
    <property type="term" value="P:triglyceride biosynthetic process"/>
    <property type="evidence" value="ECO:0007669"/>
    <property type="project" value="InterPro"/>
</dbReference>
<comment type="catalytic activity">
    <reaction evidence="20">
        <text>1-O-(9Z-octadecenyl)-glycerol + (9Z)-octadecenoyl-CoA = 1-O-(9Z-octadecyl)-3-(9Z-octadecenoyl)-glycerol + CoA</text>
        <dbReference type="Rhea" id="RHEA:55340"/>
        <dbReference type="ChEBI" id="CHEBI:34116"/>
        <dbReference type="ChEBI" id="CHEBI:57287"/>
        <dbReference type="ChEBI" id="CHEBI:57387"/>
        <dbReference type="ChEBI" id="CHEBI:197429"/>
    </reaction>
    <physiologicalReaction direction="left-to-right" evidence="20">
        <dbReference type="Rhea" id="RHEA:55341"/>
    </physiologicalReaction>
</comment>
<comment type="catalytic activity">
    <reaction evidence="2">
        <text>all-trans-retinol + an acyl-CoA = an all-trans-retinyl ester + CoA</text>
        <dbReference type="Rhea" id="RHEA:11488"/>
        <dbReference type="ChEBI" id="CHEBI:17336"/>
        <dbReference type="ChEBI" id="CHEBI:57287"/>
        <dbReference type="ChEBI" id="CHEBI:58342"/>
        <dbReference type="ChEBI" id="CHEBI:63410"/>
        <dbReference type="EC" id="2.3.1.76"/>
    </reaction>
    <physiologicalReaction direction="left-to-right" evidence="2">
        <dbReference type="Rhea" id="RHEA:11489"/>
    </physiologicalReaction>
</comment>
<dbReference type="InterPro" id="IPR014371">
    <property type="entry name" value="Oat_ACAT_DAG_ARE"/>
</dbReference>
<evidence type="ECO:0000256" key="19">
    <source>
        <dbReference type="ARBA" id="ARBA00047609"/>
    </source>
</evidence>